<proteinExistence type="predicted"/>
<reference evidence="1" key="1">
    <citation type="submission" date="2018-05" db="EMBL/GenBank/DDBJ databases">
        <authorList>
            <person name="Lanie J.A."/>
            <person name="Ng W.-L."/>
            <person name="Kazmierczak K.M."/>
            <person name="Andrzejewski T.M."/>
            <person name="Davidsen T.M."/>
            <person name="Wayne K.J."/>
            <person name="Tettelin H."/>
            <person name="Glass J.I."/>
            <person name="Rusch D."/>
            <person name="Podicherti R."/>
            <person name="Tsui H.-C.T."/>
            <person name="Winkler M.E."/>
        </authorList>
    </citation>
    <scope>NUCLEOTIDE SEQUENCE</scope>
</reference>
<organism evidence="1">
    <name type="scientific">marine metagenome</name>
    <dbReference type="NCBI Taxonomy" id="408172"/>
    <lineage>
        <taxon>unclassified sequences</taxon>
        <taxon>metagenomes</taxon>
        <taxon>ecological metagenomes</taxon>
    </lineage>
</organism>
<protein>
    <submittedName>
        <fullName evidence="1">Uncharacterized protein</fullName>
    </submittedName>
</protein>
<feature type="non-terminal residue" evidence="1">
    <location>
        <position position="54"/>
    </location>
</feature>
<accession>A0A382J0W6</accession>
<name>A0A382J0W6_9ZZZZ</name>
<sequence length="54" mass="6325">SSCRKPPRSRCQTPESLDRCLRKRGQLWEGFCQRTARQSGSGTVDKPDRFQWKI</sequence>
<gene>
    <name evidence="1" type="ORF">METZ01_LOCUS257901</name>
</gene>
<feature type="non-terminal residue" evidence="1">
    <location>
        <position position="1"/>
    </location>
</feature>
<dbReference type="AlphaFoldDB" id="A0A382J0W6"/>
<evidence type="ECO:0000313" key="1">
    <source>
        <dbReference type="EMBL" id="SVC05047.1"/>
    </source>
</evidence>
<dbReference type="EMBL" id="UINC01070700">
    <property type="protein sequence ID" value="SVC05047.1"/>
    <property type="molecule type" value="Genomic_DNA"/>
</dbReference>